<gene>
    <name evidence="2" type="ORF">S03H2_53185</name>
</gene>
<evidence type="ECO:0000313" key="2">
    <source>
        <dbReference type="EMBL" id="GAH72047.1"/>
    </source>
</evidence>
<feature type="non-terminal residue" evidence="2">
    <location>
        <position position="142"/>
    </location>
</feature>
<sequence>MKKNQVQIGEVYSAKVSGKSAPVRIDGVNAWGGWNGTNMKTNKPVRIKSAQQLRGKAIWPPPAAPPKAKAPEGVAETVAAVKKGDLAKGVKVPTAKVKKPAPQGLARPGGRRGGPAGKKGTRAKPGGKDRKLGGLDAAARVL</sequence>
<dbReference type="AlphaFoldDB" id="X1HRG4"/>
<reference evidence="2" key="1">
    <citation type="journal article" date="2014" name="Front. Microbiol.">
        <title>High frequency of phylogenetically diverse reductive dehalogenase-homologous genes in deep subseafloor sedimentary metagenomes.</title>
        <authorList>
            <person name="Kawai M."/>
            <person name="Futagami T."/>
            <person name="Toyoda A."/>
            <person name="Takaki Y."/>
            <person name="Nishi S."/>
            <person name="Hori S."/>
            <person name="Arai W."/>
            <person name="Tsubouchi T."/>
            <person name="Morono Y."/>
            <person name="Uchiyama I."/>
            <person name="Ito T."/>
            <person name="Fujiyama A."/>
            <person name="Inagaki F."/>
            <person name="Takami H."/>
        </authorList>
    </citation>
    <scope>NUCLEOTIDE SEQUENCE</scope>
    <source>
        <strain evidence="2">Expedition CK06-06</strain>
    </source>
</reference>
<feature type="compositionally biased region" description="Low complexity" evidence="1">
    <location>
        <begin position="91"/>
        <end position="108"/>
    </location>
</feature>
<feature type="region of interest" description="Disordered" evidence="1">
    <location>
        <begin position="91"/>
        <end position="142"/>
    </location>
</feature>
<evidence type="ECO:0000256" key="1">
    <source>
        <dbReference type="SAM" id="MobiDB-lite"/>
    </source>
</evidence>
<dbReference type="EMBL" id="BARU01033843">
    <property type="protein sequence ID" value="GAH72047.1"/>
    <property type="molecule type" value="Genomic_DNA"/>
</dbReference>
<protein>
    <submittedName>
        <fullName evidence="2">Uncharacterized protein</fullName>
    </submittedName>
</protein>
<name>X1HRG4_9ZZZZ</name>
<comment type="caution">
    <text evidence="2">The sequence shown here is derived from an EMBL/GenBank/DDBJ whole genome shotgun (WGS) entry which is preliminary data.</text>
</comment>
<proteinExistence type="predicted"/>
<organism evidence="2">
    <name type="scientific">marine sediment metagenome</name>
    <dbReference type="NCBI Taxonomy" id="412755"/>
    <lineage>
        <taxon>unclassified sequences</taxon>
        <taxon>metagenomes</taxon>
        <taxon>ecological metagenomes</taxon>
    </lineage>
</organism>
<accession>X1HRG4</accession>